<proteinExistence type="predicted"/>
<accession>A0A397HE31</accession>
<protein>
    <submittedName>
        <fullName evidence="1">Uncharacterized protein</fullName>
    </submittedName>
</protein>
<organism evidence="1 2">
    <name type="scientific">Diversispora epigaea</name>
    <dbReference type="NCBI Taxonomy" id="1348612"/>
    <lineage>
        <taxon>Eukaryota</taxon>
        <taxon>Fungi</taxon>
        <taxon>Fungi incertae sedis</taxon>
        <taxon>Mucoromycota</taxon>
        <taxon>Glomeromycotina</taxon>
        <taxon>Glomeromycetes</taxon>
        <taxon>Diversisporales</taxon>
        <taxon>Diversisporaceae</taxon>
        <taxon>Diversispora</taxon>
    </lineage>
</organism>
<name>A0A397HE31_9GLOM</name>
<gene>
    <name evidence="1" type="ORF">Glove_348g31</name>
</gene>
<reference evidence="1 2" key="1">
    <citation type="submission" date="2018-08" db="EMBL/GenBank/DDBJ databases">
        <title>Genome and evolution of the arbuscular mycorrhizal fungus Diversispora epigaea (formerly Glomus versiforme) and its bacterial endosymbionts.</title>
        <authorList>
            <person name="Sun X."/>
            <person name="Fei Z."/>
            <person name="Harrison M."/>
        </authorList>
    </citation>
    <scope>NUCLEOTIDE SEQUENCE [LARGE SCALE GENOMIC DNA]</scope>
    <source>
        <strain evidence="1 2">IT104</strain>
    </source>
</reference>
<dbReference type="AlphaFoldDB" id="A0A397HE31"/>
<evidence type="ECO:0000313" key="2">
    <source>
        <dbReference type="Proteomes" id="UP000266861"/>
    </source>
</evidence>
<sequence>MVYIEFWPYIIPKSIVQRFPDKIANWKGFKQEVRRWKSESANKYQTQYLNRESHLYDVLSTYDQIWLHVSSVITNTSTDPHYVLKSRSLRTFPIMIADDAEVNENSENNETLFGKINNKEFKYKPNVVTRNKVRQALNNA</sequence>
<keyword evidence="2" id="KW-1185">Reference proteome</keyword>
<dbReference type="EMBL" id="PQFF01000318">
    <property type="protein sequence ID" value="RHZ61365.1"/>
    <property type="molecule type" value="Genomic_DNA"/>
</dbReference>
<dbReference type="Proteomes" id="UP000266861">
    <property type="component" value="Unassembled WGS sequence"/>
</dbReference>
<evidence type="ECO:0000313" key="1">
    <source>
        <dbReference type="EMBL" id="RHZ61365.1"/>
    </source>
</evidence>
<comment type="caution">
    <text evidence="1">The sequence shown here is derived from an EMBL/GenBank/DDBJ whole genome shotgun (WGS) entry which is preliminary data.</text>
</comment>